<comment type="caution">
    <text evidence="1">The sequence shown here is derived from an EMBL/GenBank/DDBJ whole genome shotgun (WGS) entry which is preliminary data.</text>
</comment>
<dbReference type="CDD" id="cd00590">
    <property type="entry name" value="RRM_SF"/>
    <property type="match status" value="1"/>
</dbReference>
<sequence>MTRLLLGNIEPGTTDDEVREFLDKYGFPPFDAIEHVPGDGSRPAVLLTYDDAGAAALEKLKPRIHHMFWKQRELNVMILGDQVP</sequence>
<proteinExistence type="predicted"/>
<keyword evidence="2" id="KW-1185">Reference proteome</keyword>
<name>A0A4R0YVG1_9GAMM</name>
<protein>
    <submittedName>
        <fullName evidence="1">RNA-binding protein</fullName>
    </submittedName>
</protein>
<evidence type="ECO:0000313" key="2">
    <source>
        <dbReference type="Proteomes" id="UP000291822"/>
    </source>
</evidence>
<dbReference type="GO" id="GO:0003676">
    <property type="term" value="F:nucleic acid binding"/>
    <property type="evidence" value="ECO:0007669"/>
    <property type="project" value="InterPro"/>
</dbReference>
<gene>
    <name evidence="1" type="ORF">EZM97_15610</name>
</gene>
<dbReference type="AlphaFoldDB" id="A0A4R0YVG1"/>
<evidence type="ECO:0000313" key="1">
    <source>
        <dbReference type="EMBL" id="TCI10320.1"/>
    </source>
</evidence>
<dbReference type="InterPro" id="IPR035979">
    <property type="entry name" value="RBD_domain_sf"/>
</dbReference>
<dbReference type="EMBL" id="SJTG01000002">
    <property type="protein sequence ID" value="TCI10320.1"/>
    <property type="molecule type" value="Genomic_DNA"/>
</dbReference>
<dbReference type="RefSeq" id="WP_131408227.1">
    <property type="nucleotide sequence ID" value="NZ_SJTG01000002.1"/>
</dbReference>
<dbReference type="Proteomes" id="UP000291822">
    <property type="component" value="Unassembled WGS sequence"/>
</dbReference>
<reference evidence="1 2" key="1">
    <citation type="submission" date="2019-02" db="EMBL/GenBank/DDBJ databases">
        <title>Dyella amyloliquefaciens sp. nov., isolated from forest soil.</title>
        <authorList>
            <person name="Gao Z.-H."/>
            <person name="Qiu L.-H."/>
        </authorList>
    </citation>
    <scope>NUCLEOTIDE SEQUENCE [LARGE SCALE GENOMIC DNA]</scope>
    <source>
        <strain evidence="1 2">KACC 12747</strain>
    </source>
</reference>
<accession>A0A4R0YVG1</accession>
<dbReference type="SUPFAM" id="SSF54928">
    <property type="entry name" value="RNA-binding domain, RBD"/>
    <property type="match status" value="1"/>
</dbReference>
<organism evidence="1 2">
    <name type="scientific">Dyella soli</name>
    <dbReference type="NCBI Taxonomy" id="522319"/>
    <lineage>
        <taxon>Bacteria</taxon>
        <taxon>Pseudomonadati</taxon>
        <taxon>Pseudomonadota</taxon>
        <taxon>Gammaproteobacteria</taxon>
        <taxon>Lysobacterales</taxon>
        <taxon>Rhodanobacteraceae</taxon>
        <taxon>Dyella</taxon>
    </lineage>
</organism>